<dbReference type="PANTHER" id="PTHR31672">
    <property type="entry name" value="BNACNNG10540D PROTEIN"/>
    <property type="match status" value="1"/>
</dbReference>
<dbReference type="InterPro" id="IPR036047">
    <property type="entry name" value="F-box-like_dom_sf"/>
</dbReference>
<protein>
    <recommendedName>
        <fullName evidence="1">F-box domain-containing protein</fullName>
    </recommendedName>
</protein>
<evidence type="ECO:0000313" key="3">
    <source>
        <dbReference type="Proteomes" id="UP000077202"/>
    </source>
</evidence>
<feature type="domain" description="F-box" evidence="1">
    <location>
        <begin position="60"/>
        <end position="100"/>
    </location>
</feature>
<dbReference type="SUPFAM" id="SSF50965">
    <property type="entry name" value="Galactose oxidase, central domain"/>
    <property type="match status" value="1"/>
</dbReference>
<dbReference type="SUPFAM" id="SSF81383">
    <property type="entry name" value="F-box domain"/>
    <property type="match status" value="1"/>
</dbReference>
<dbReference type="InterPro" id="IPR050796">
    <property type="entry name" value="SCF_F-box_component"/>
</dbReference>
<dbReference type="SMART" id="SM00256">
    <property type="entry name" value="FBOX"/>
    <property type="match status" value="1"/>
</dbReference>
<dbReference type="EMBL" id="LVLJ01003403">
    <property type="protein sequence ID" value="OAE21545.1"/>
    <property type="molecule type" value="Genomic_DNA"/>
</dbReference>
<organism evidence="2 3">
    <name type="scientific">Marchantia polymorpha subsp. ruderalis</name>
    <dbReference type="NCBI Taxonomy" id="1480154"/>
    <lineage>
        <taxon>Eukaryota</taxon>
        <taxon>Viridiplantae</taxon>
        <taxon>Streptophyta</taxon>
        <taxon>Embryophyta</taxon>
        <taxon>Marchantiophyta</taxon>
        <taxon>Marchantiopsida</taxon>
        <taxon>Marchantiidae</taxon>
        <taxon>Marchantiales</taxon>
        <taxon>Marchantiaceae</taxon>
        <taxon>Marchantia</taxon>
    </lineage>
</organism>
<keyword evidence="3" id="KW-1185">Reference proteome</keyword>
<dbReference type="Proteomes" id="UP000077202">
    <property type="component" value="Unassembled WGS sequence"/>
</dbReference>
<evidence type="ECO:0000259" key="1">
    <source>
        <dbReference type="SMART" id="SM00256"/>
    </source>
</evidence>
<dbReference type="PANTHER" id="PTHR31672:SF2">
    <property type="entry name" value="F-BOX DOMAIN-CONTAINING PROTEIN"/>
    <property type="match status" value="1"/>
</dbReference>
<sequence length="466" mass="51705">MKVSAEFLGQDDSSKLNEFSLLLSMRFRFISPKRAVPPDMNGSAGLDPKRGKSPDAVDALPTHIIEKIVSLIPFPSLLTARALSSYWFSSFSWEPPHYSSLQEQVRSVSRNWTTFCPTFVTKDHELIGFDKVRQQWTSLLPLTYFPLQSSVCQFSGYGSSLEGPLLCANVNAGSCCSLLETYFKVDLFITNVITREWKILPPRPVMQHPTHVQVLPSSTAGGYKVLTLTHPVSSEFEEGGSDLIQIYDSGRDAWELVPTDVTSSYLEDLGGVFLNDKYYVLYRNEEIAGLGRNVVIEHITVYDVHGGLCRRIVLDSLPLNPGNLDYEFGIVKVTGSVMLVVVANSLSVDEEHSACPMHHHNFGEMAIRCVSANSIMVFELNPETGDFKPVATGPPCLAKNVSVDQMIGHESRIYFAGCVPHSSVLFYDLQQNQWGCLPKPMVGVCSSHSIAYCFAFEPGLDPFVRV</sequence>
<reference evidence="2" key="1">
    <citation type="submission" date="2016-03" db="EMBL/GenBank/DDBJ databases">
        <title>Mechanisms controlling the formation of the plant cell surface in tip-growing cells are functionally conserved among land plants.</title>
        <authorList>
            <person name="Honkanen S."/>
            <person name="Jones V.A."/>
            <person name="Morieri G."/>
            <person name="Champion C."/>
            <person name="Hetherington A.J."/>
            <person name="Kelly S."/>
            <person name="Saint-Marcoux D."/>
            <person name="Proust H."/>
            <person name="Prescott H."/>
            <person name="Dolan L."/>
        </authorList>
    </citation>
    <scope>NUCLEOTIDE SEQUENCE [LARGE SCALE GENOMIC DNA]</scope>
    <source>
        <tissue evidence="2">Whole gametophyte</tissue>
    </source>
</reference>
<proteinExistence type="predicted"/>
<dbReference type="AlphaFoldDB" id="A0A176VNI8"/>
<comment type="caution">
    <text evidence="2">The sequence shown here is derived from an EMBL/GenBank/DDBJ whole genome shotgun (WGS) entry which is preliminary data.</text>
</comment>
<dbReference type="InterPro" id="IPR001810">
    <property type="entry name" value="F-box_dom"/>
</dbReference>
<dbReference type="InterPro" id="IPR011043">
    <property type="entry name" value="Gal_Oxase/kelch_b-propeller"/>
</dbReference>
<evidence type="ECO:0000313" key="2">
    <source>
        <dbReference type="EMBL" id="OAE21545.1"/>
    </source>
</evidence>
<gene>
    <name evidence="2" type="ORF">AXG93_2543s1040</name>
</gene>
<accession>A0A176VNI8</accession>
<name>A0A176VNI8_MARPO</name>